<feature type="transmembrane region" description="Helical" evidence="2">
    <location>
        <begin position="47"/>
        <end position="68"/>
    </location>
</feature>
<reference evidence="4" key="1">
    <citation type="submission" date="2018-08" db="EMBL/GenBank/DDBJ databases">
        <title>Mucilaginibacter sp. MYSH2.</title>
        <authorList>
            <person name="Seo T."/>
        </authorList>
    </citation>
    <scope>NUCLEOTIDE SEQUENCE [LARGE SCALE GENOMIC DNA]</scope>
    <source>
        <strain evidence="4">KIRAN</strain>
    </source>
</reference>
<protein>
    <submittedName>
        <fullName evidence="3">DUF4175 family protein</fullName>
    </submittedName>
</protein>
<keyword evidence="2" id="KW-0472">Membrane</keyword>
<evidence type="ECO:0000256" key="2">
    <source>
        <dbReference type="SAM" id="Phobius"/>
    </source>
</evidence>
<dbReference type="EMBL" id="QWGE01000003">
    <property type="protein sequence ID" value="RIJ37518.1"/>
    <property type="molecule type" value="Genomic_DNA"/>
</dbReference>
<feature type="compositionally biased region" description="Basic and acidic residues" evidence="1">
    <location>
        <begin position="504"/>
        <end position="518"/>
    </location>
</feature>
<keyword evidence="2" id="KW-1133">Transmembrane helix</keyword>
<organism evidence="3 4">
    <name type="scientific">Pontibacter oryzae</name>
    <dbReference type="NCBI Taxonomy" id="2304593"/>
    <lineage>
        <taxon>Bacteria</taxon>
        <taxon>Pseudomonadati</taxon>
        <taxon>Bacteroidota</taxon>
        <taxon>Cytophagia</taxon>
        <taxon>Cytophagales</taxon>
        <taxon>Hymenobacteraceae</taxon>
        <taxon>Pontibacter</taxon>
    </lineage>
</organism>
<evidence type="ECO:0000313" key="4">
    <source>
        <dbReference type="Proteomes" id="UP000266005"/>
    </source>
</evidence>
<dbReference type="Proteomes" id="UP000266005">
    <property type="component" value="Unassembled WGS sequence"/>
</dbReference>
<feature type="transmembrane region" description="Helical" evidence="2">
    <location>
        <begin position="74"/>
        <end position="92"/>
    </location>
</feature>
<gene>
    <name evidence="3" type="ORF">D1627_10395</name>
</gene>
<keyword evidence="4" id="KW-1185">Reference proteome</keyword>
<name>A0A399S2I1_9BACT</name>
<keyword evidence="2" id="KW-0812">Transmembrane</keyword>
<feature type="transmembrane region" description="Helical" evidence="2">
    <location>
        <begin position="160"/>
        <end position="180"/>
    </location>
</feature>
<proteinExistence type="predicted"/>
<dbReference type="AlphaFoldDB" id="A0A399S2I1"/>
<comment type="caution">
    <text evidence="3">The sequence shown here is derived from an EMBL/GenBank/DDBJ whole genome shotgun (WGS) entry which is preliminary data.</text>
</comment>
<evidence type="ECO:0000256" key="1">
    <source>
        <dbReference type="SAM" id="MobiDB-lite"/>
    </source>
</evidence>
<accession>A0A399S2I1</accession>
<sequence length="743" mass="83426">MVCFGGLCFIFNRAHYRQQAQQSISMALTESIHILQGIRRQYVQAKLWLYALQALAAILVGVAILWRWKFEAPVLAATAVAILLGAVLYFILRWRSVSKTTLHQVARHLNRHYPQLQDSTELLLHAPDNLLQKLQQQRLAATLHELHPEQQKTFSLRGTATFTFLGLALLLSVGILYLPAAPLGTAAPKSIKLEFPDAPAATADTVAKIEKIEITVSPPGYTGKATYRAESPNLRVEEGATVTWLISTTKPAQLQFGLSEQQPISFKAQNGKYTFSRRFSESGLYTINLNGQKSAFYTLEIIPDEAPVIQISKPNEYTEIRLGEPQRVRLQAQLTDDYGIREASMIATVAKGSGEAVKFREEKIKLNLSGNSRSYTINQTLDLQKLGMGFGDELYFYLQAWDRHRGYTRSETYFVQIEDTTIVEASFDMTAGVNPVPEYFRSQRQIIIDTEKLIKEQKSISRAAFEERSNNIGVDQKLLRLRYGKFLGEEFESGIGPGGGIPEGEEHHEDDGHDHGQQQEDPNSAQALLDPYMHKHDQEGEATIFEPAVKAKLKGALAQMWEAELRLRTHKPKEALPYEYKALRMLKDVQQSQRAYVAKTGFEAPPLKEPELRLSGELDKITPLQAQDDLKQTQNFPGTRKALSWLAMYKQTGKYKPGDAAILEKAGQELAKQSLQKPGSNLKALQDLRTLISEMNASKKLCSTCIVSVERAFVNLLPPATQTPQPQQTVRSKLAEKYLKELN</sequence>
<evidence type="ECO:0000313" key="3">
    <source>
        <dbReference type="EMBL" id="RIJ37518.1"/>
    </source>
</evidence>
<feature type="region of interest" description="Disordered" evidence="1">
    <location>
        <begin position="494"/>
        <end position="522"/>
    </location>
</feature>